<evidence type="ECO:0000256" key="1">
    <source>
        <dbReference type="ARBA" id="ARBA00022741"/>
    </source>
</evidence>
<dbReference type="PANTHER" id="PTHR47978">
    <property type="match status" value="1"/>
</dbReference>
<keyword evidence="3" id="KW-1185">Reference proteome</keyword>
<reference evidence="2 3" key="1">
    <citation type="journal article" date="2021" name="BMC Genomics">
        <title>Datura genome reveals duplications of psychoactive alkaloid biosynthetic genes and high mutation rate following tissue culture.</title>
        <authorList>
            <person name="Rajewski A."/>
            <person name="Carter-House D."/>
            <person name="Stajich J."/>
            <person name="Litt A."/>
        </authorList>
    </citation>
    <scope>NUCLEOTIDE SEQUENCE [LARGE SCALE GENOMIC DNA]</scope>
    <source>
        <strain evidence="2">AR-01</strain>
    </source>
</reference>
<dbReference type="PROSITE" id="PS51419">
    <property type="entry name" value="RAB"/>
    <property type="match status" value="1"/>
</dbReference>
<sequence length="293" mass="32773">MTKHLLLCYRRTVHLNMKRKILCKFTILQKYFNSFWNQILACWIGKSINYRQLSHNQSFAAAAVAAAAARMPSPPGVAEMASEGGFSGNLASTCCCDHSKDSSENVVALKISLLGDNQIGKTSFLTKYVGKEKVDEGLSTKGLNQMDKTLCVRGTRISYSMWEVKGDVSGPTQIPMACTDSVAMFFMFDLTSRCTLSSVLSWHQQARQWNQTAIPVMIGTKFDDFVKLPLDLQWTIASQARAYAKALNAPLFFSSATYNINVNKIFKFITAKLFNLPWTLERNLTIGEPIIDF</sequence>
<dbReference type="SUPFAM" id="SSF52540">
    <property type="entry name" value="P-loop containing nucleoside triphosphate hydrolases"/>
    <property type="match status" value="1"/>
</dbReference>
<dbReference type="Proteomes" id="UP000823775">
    <property type="component" value="Unassembled WGS sequence"/>
</dbReference>
<dbReference type="PRINTS" id="PR00449">
    <property type="entry name" value="RASTRNSFRMNG"/>
</dbReference>
<proteinExistence type="predicted"/>
<name>A0ABS8UTA6_DATST</name>
<organism evidence="2 3">
    <name type="scientific">Datura stramonium</name>
    <name type="common">Jimsonweed</name>
    <name type="synonym">Common thornapple</name>
    <dbReference type="NCBI Taxonomy" id="4076"/>
    <lineage>
        <taxon>Eukaryota</taxon>
        <taxon>Viridiplantae</taxon>
        <taxon>Streptophyta</taxon>
        <taxon>Embryophyta</taxon>
        <taxon>Tracheophyta</taxon>
        <taxon>Spermatophyta</taxon>
        <taxon>Magnoliopsida</taxon>
        <taxon>eudicotyledons</taxon>
        <taxon>Gunneridae</taxon>
        <taxon>Pentapetalae</taxon>
        <taxon>asterids</taxon>
        <taxon>lamiids</taxon>
        <taxon>Solanales</taxon>
        <taxon>Solanaceae</taxon>
        <taxon>Solanoideae</taxon>
        <taxon>Datureae</taxon>
        <taxon>Datura</taxon>
    </lineage>
</organism>
<comment type="caution">
    <text evidence="2">The sequence shown here is derived from an EMBL/GenBank/DDBJ whole genome shotgun (WGS) entry which is preliminary data.</text>
</comment>
<protein>
    <recommendedName>
        <fullName evidence="4">Septum-promoting GTP-binding protein 1-like</fullName>
    </recommendedName>
</protein>
<keyword evidence="1" id="KW-0547">Nucleotide-binding</keyword>
<dbReference type="Gene3D" id="3.40.50.300">
    <property type="entry name" value="P-loop containing nucleotide triphosphate hydrolases"/>
    <property type="match status" value="1"/>
</dbReference>
<dbReference type="SMART" id="SM00175">
    <property type="entry name" value="RAB"/>
    <property type="match status" value="1"/>
</dbReference>
<evidence type="ECO:0000313" key="3">
    <source>
        <dbReference type="Proteomes" id="UP000823775"/>
    </source>
</evidence>
<gene>
    <name evidence="2" type="ORF">HAX54_021335</name>
</gene>
<accession>A0ABS8UTA6</accession>
<dbReference type="InterPro" id="IPR027417">
    <property type="entry name" value="P-loop_NTPase"/>
</dbReference>
<dbReference type="InterPro" id="IPR001806">
    <property type="entry name" value="Small_GTPase"/>
</dbReference>
<evidence type="ECO:0000313" key="2">
    <source>
        <dbReference type="EMBL" id="MCD9637829.1"/>
    </source>
</evidence>
<evidence type="ECO:0008006" key="4">
    <source>
        <dbReference type="Google" id="ProtNLM"/>
    </source>
</evidence>
<dbReference type="EMBL" id="JACEIK010002566">
    <property type="protein sequence ID" value="MCD9637829.1"/>
    <property type="molecule type" value="Genomic_DNA"/>
</dbReference>
<dbReference type="Pfam" id="PF00071">
    <property type="entry name" value="Ras"/>
    <property type="match status" value="1"/>
</dbReference>